<dbReference type="PROSITE" id="PS50862">
    <property type="entry name" value="AA_TRNA_LIGASE_II"/>
    <property type="match status" value="1"/>
</dbReference>
<gene>
    <name evidence="7" type="ORF">SAMN02746009_03061</name>
</gene>
<dbReference type="Proteomes" id="UP000183947">
    <property type="component" value="Unassembled WGS sequence"/>
</dbReference>
<dbReference type="Pfam" id="PF00152">
    <property type="entry name" value="tRNA-synt_2"/>
    <property type="match status" value="1"/>
</dbReference>
<dbReference type="InterPro" id="IPR045864">
    <property type="entry name" value="aa-tRNA-synth_II/BPL/LPL"/>
</dbReference>
<dbReference type="AlphaFoldDB" id="A0A1M7BZW9"/>
<dbReference type="STRING" id="1121959.SAMN02746009_03061"/>
<evidence type="ECO:0000256" key="3">
    <source>
        <dbReference type="ARBA" id="ARBA00022840"/>
    </source>
</evidence>
<dbReference type="OrthoDB" id="864938at2"/>
<feature type="domain" description="Aminoacyl-transfer RNA synthetases class-II family profile" evidence="6">
    <location>
        <begin position="34"/>
        <end position="335"/>
    </location>
</feature>
<dbReference type="GO" id="GO:0005524">
    <property type="term" value="F:ATP binding"/>
    <property type="evidence" value="ECO:0007669"/>
    <property type="project" value="UniProtKB-KW"/>
</dbReference>
<evidence type="ECO:0000313" key="8">
    <source>
        <dbReference type="Proteomes" id="UP000183947"/>
    </source>
</evidence>
<dbReference type="PANTHER" id="PTHR22594">
    <property type="entry name" value="ASPARTYL/LYSYL-TRNA SYNTHETASE"/>
    <property type="match status" value="1"/>
</dbReference>
<organism evidence="7 8">
    <name type="scientific">Hymenobacter psychrotolerans DSM 18569</name>
    <dbReference type="NCBI Taxonomy" id="1121959"/>
    <lineage>
        <taxon>Bacteria</taxon>
        <taxon>Pseudomonadati</taxon>
        <taxon>Bacteroidota</taxon>
        <taxon>Cytophagia</taxon>
        <taxon>Cytophagales</taxon>
        <taxon>Hymenobacteraceae</taxon>
        <taxon>Hymenobacter</taxon>
    </lineage>
</organism>
<sequence>MNDNTTLAQQMVAAAPAATRNVNLSTDPKRMAIIKVWDAMFRGARKYVESEGFVAIHNMPHIVGVTGACENTDTLFTVDWYDGKKMFLPQSNQLYIEMLTQAIEGGRVYGEIQSFRKEMKADGRRLAQFSLFEIEHIGDLDELLGHLSGIVASASRQVAQDCAKELELFGRNAADLTNVTFKRMTYADAVDLLKTEGFPELQFGDDLVAEHEGRLTELMGPMFVTHYPEEIKFFNMKNNDEDSRVVNSSDLLLPLAGESAGSAEREFDADKLREKLMKSSMLEGLLRQGMKLEDFNWYLDFHKEHDVKLHSGAGVGMARVAQFILGQKDIRDCVPFLINRDNVI</sequence>
<accession>A0A1M7BZW9</accession>
<keyword evidence="5 7" id="KW-0030">Aminoacyl-tRNA synthetase</keyword>
<dbReference type="GO" id="GO:0006421">
    <property type="term" value="P:asparaginyl-tRNA aminoacylation"/>
    <property type="evidence" value="ECO:0007669"/>
    <property type="project" value="TreeGrafter"/>
</dbReference>
<reference evidence="8" key="1">
    <citation type="submission" date="2016-11" db="EMBL/GenBank/DDBJ databases">
        <authorList>
            <person name="Varghese N."/>
            <person name="Submissions S."/>
        </authorList>
    </citation>
    <scope>NUCLEOTIDE SEQUENCE [LARGE SCALE GENOMIC DNA]</scope>
    <source>
        <strain evidence="8">DSM 18569</strain>
    </source>
</reference>
<proteinExistence type="predicted"/>
<evidence type="ECO:0000256" key="1">
    <source>
        <dbReference type="ARBA" id="ARBA00022598"/>
    </source>
</evidence>
<dbReference type="InterPro" id="IPR004364">
    <property type="entry name" value="Aa-tRNA-synt_II"/>
</dbReference>
<dbReference type="InterPro" id="IPR006195">
    <property type="entry name" value="aa-tRNA-synth_II"/>
</dbReference>
<evidence type="ECO:0000256" key="4">
    <source>
        <dbReference type="ARBA" id="ARBA00022917"/>
    </source>
</evidence>
<dbReference type="RefSeq" id="WP_073286880.1">
    <property type="nucleotide sequence ID" value="NZ_FRAS01000017.1"/>
</dbReference>
<keyword evidence="8" id="KW-1185">Reference proteome</keyword>
<dbReference type="GO" id="GO:0004816">
    <property type="term" value="F:asparagine-tRNA ligase activity"/>
    <property type="evidence" value="ECO:0007669"/>
    <property type="project" value="TreeGrafter"/>
</dbReference>
<protein>
    <submittedName>
        <fullName evidence="7">Asparaginyl-tRNA synthetase</fullName>
    </submittedName>
</protein>
<dbReference type="PANTHER" id="PTHR22594:SF34">
    <property type="entry name" value="ASPARAGINE--TRNA LIGASE, MITOCHONDRIAL-RELATED"/>
    <property type="match status" value="1"/>
</dbReference>
<dbReference type="EMBL" id="FRAS01000017">
    <property type="protein sequence ID" value="SHL60572.1"/>
    <property type="molecule type" value="Genomic_DNA"/>
</dbReference>
<keyword evidence="3" id="KW-0067">ATP-binding</keyword>
<dbReference type="Gene3D" id="3.30.930.10">
    <property type="entry name" value="Bira Bifunctional Protein, Domain 2"/>
    <property type="match status" value="1"/>
</dbReference>
<evidence type="ECO:0000256" key="5">
    <source>
        <dbReference type="ARBA" id="ARBA00023146"/>
    </source>
</evidence>
<keyword evidence="4" id="KW-0648">Protein biosynthesis</keyword>
<keyword evidence="1" id="KW-0436">Ligase</keyword>
<evidence type="ECO:0000256" key="2">
    <source>
        <dbReference type="ARBA" id="ARBA00022741"/>
    </source>
</evidence>
<dbReference type="SUPFAM" id="SSF55681">
    <property type="entry name" value="Class II aaRS and biotin synthetases"/>
    <property type="match status" value="1"/>
</dbReference>
<evidence type="ECO:0000313" key="7">
    <source>
        <dbReference type="EMBL" id="SHL60572.1"/>
    </source>
</evidence>
<keyword evidence="2" id="KW-0547">Nucleotide-binding</keyword>
<evidence type="ECO:0000259" key="6">
    <source>
        <dbReference type="PROSITE" id="PS50862"/>
    </source>
</evidence>
<name>A0A1M7BZW9_9BACT</name>